<dbReference type="PANTHER" id="PTHR43818">
    <property type="entry name" value="BCDNA.GH03377"/>
    <property type="match status" value="1"/>
</dbReference>
<name>A0A3D3R8M4_9PLAN</name>
<evidence type="ECO:0000256" key="1">
    <source>
        <dbReference type="SAM" id="MobiDB-lite"/>
    </source>
</evidence>
<dbReference type="Gene3D" id="3.30.360.10">
    <property type="entry name" value="Dihydrodipicolinate Reductase, domain 2"/>
    <property type="match status" value="1"/>
</dbReference>
<dbReference type="Pfam" id="PF02894">
    <property type="entry name" value="GFO_IDH_MocA_C"/>
    <property type="match status" value="1"/>
</dbReference>
<evidence type="ECO:0000259" key="2">
    <source>
        <dbReference type="Pfam" id="PF01408"/>
    </source>
</evidence>
<dbReference type="SUPFAM" id="SSF55347">
    <property type="entry name" value="Glyceraldehyde-3-phosphate dehydrogenase-like, C-terminal domain"/>
    <property type="match status" value="1"/>
</dbReference>
<feature type="region of interest" description="Disordered" evidence="1">
    <location>
        <begin position="496"/>
        <end position="515"/>
    </location>
</feature>
<dbReference type="SUPFAM" id="SSF51735">
    <property type="entry name" value="NAD(P)-binding Rossmann-fold domains"/>
    <property type="match status" value="1"/>
</dbReference>
<dbReference type="EMBL" id="DQAY01000094">
    <property type="protein sequence ID" value="HCO24448.1"/>
    <property type="molecule type" value="Genomic_DNA"/>
</dbReference>
<protein>
    <submittedName>
        <fullName evidence="4">Gfo/Idh/MocA family oxidoreductase</fullName>
    </submittedName>
</protein>
<evidence type="ECO:0000259" key="3">
    <source>
        <dbReference type="Pfam" id="PF02894"/>
    </source>
</evidence>
<dbReference type="Gene3D" id="3.40.50.720">
    <property type="entry name" value="NAD(P)-binding Rossmann-like Domain"/>
    <property type="match status" value="1"/>
</dbReference>
<feature type="domain" description="Gfo/Idh/MocA-like oxidoreductase N-terminal" evidence="2">
    <location>
        <begin position="52"/>
        <end position="190"/>
    </location>
</feature>
<dbReference type="InterPro" id="IPR036291">
    <property type="entry name" value="NAD(P)-bd_dom_sf"/>
</dbReference>
<dbReference type="PANTHER" id="PTHR43818:SF12">
    <property type="entry name" value="NADH-DEPENDENT DEHYDROGENASE-RELATED"/>
    <property type="match status" value="1"/>
</dbReference>
<dbReference type="InterPro" id="IPR050463">
    <property type="entry name" value="Gfo/Idh/MocA_oxidrdct_glycsds"/>
</dbReference>
<dbReference type="Proteomes" id="UP000263642">
    <property type="component" value="Unassembled WGS sequence"/>
</dbReference>
<gene>
    <name evidence="4" type="ORF">DIT97_15955</name>
</gene>
<dbReference type="InterPro" id="IPR000683">
    <property type="entry name" value="Gfo/Idh/MocA-like_OxRdtase_N"/>
</dbReference>
<reference evidence="4 5" key="1">
    <citation type="journal article" date="2018" name="Nat. Biotechnol.">
        <title>A standardized bacterial taxonomy based on genome phylogeny substantially revises the tree of life.</title>
        <authorList>
            <person name="Parks D.H."/>
            <person name="Chuvochina M."/>
            <person name="Waite D.W."/>
            <person name="Rinke C."/>
            <person name="Skarshewski A."/>
            <person name="Chaumeil P.A."/>
            <person name="Hugenholtz P."/>
        </authorList>
    </citation>
    <scope>NUCLEOTIDE SEQUENCE [LARGE SCALE GENOMIC DNA]</scope>
    <source>
        <strain evidence="4">UBA9375</strain>
    </source>
</reference>
<evidence type="ECO:0000313" key="4">
    <source>
        <dbReference type="EMBL" id="HCO24448.1"/>
    </source>
</evidence>
<sequence>MNLTPEQEQIGKDNFNEAVAFTRRDFLTTAAAAGTGLGAAYFGYEELKGKPVKVGFIGTGDEGSVLITQHPPEYMEIVAIADLRPSNRKKAFHGHGNEHRVGLINKLGAEKASKIKQYDDHKKLIAAKNELGLEAVVIAVPLSQHAPIAMAALDAGLHVLSEKLMAHNITECKQLIKKAKEKNLLLAVGHQRHYSVLYDNANQLVKTGILGDIRHIRAQWHRNNSFPGRDSWRKNVPKEDQAALAQTVKEYGYDNMDELINWRLYNKTGGGLMAELGSHQLDACSIFLGKVHPLAVQGYGGKNFYGVKGIGSKDKQEDDREIDDHVYVTIEFPGPNYDPETNPRDICIVTYSSINTNRWEPYGETVLGSRGTLIMKTEKEALLFKEASPSTGGGGPDQRLWVIKSSDGSGPVLDAYETTAPSAAASDTTKAMGDEISRGYTEEMEHFCHCIRTDNHSEPKDGGLKCNGTVAMADAIMALTSNLAMKHKVRIEFKPEWFDPDNPATPEADFADKLA</sequence>
<feature type="domain" description="Gfo/Idh/MocA-like oxidoreductase C-terminal" evidence="3">
    <location>
        <begin position="253"/>
        <end position="458"/>
    </location>
</feature>
<dbReference type="InterPro" id="IPR004104">
    <property type="entry name" value="Gfo/Idh/MocA-like_OxRdtase_C"/>
</dbReference>
<dbReference type="AlphaFoldDB" id="A0A3D3R8M4"/>
<dbReference type="Pfam" id="PF01408">
    <property type="entry name" value="GFO_IDH_MocA"/>
    <property type="match status" value="1"/>
</dbReference>
<comment type="caution">
    <text evidence="4">The sequence shown here is derived from an EMBL/GenBank/DDBJ whole genome shotgun (WGS) entry which is preliminary data.</text>
</comment>
<dbReference type="GO" id="GO:0000166">
    <property type="term" value="F:nucleotide binding"/>
    <property type="evidence" value="ECO:0007669"/>
    <property type="project" value="InterPro"/>
</dbReference>
<accession>A0A3D3R8M4</accession>
<evidence type="ECO:0000313" key="5">
    <source>
        <dbReference type="Proteomes" id="UP000263642"/>
    </source>
</evidence>
<proteinExistence type="predicted"/>
<organism evidence="4 5">
    <name type="scientific">Gimesia maris</name>
    <dbReference type="NCBI Taxonomy" id="122"/>
    <lineage>
        <taxon>Bacteria</taxon>
        <taxon>Pseudomonadati</taxon>
        <taxon>Planctomycetota</taxon>
        <taxon>Planctomycetia</taxon>
        <taxon>Planctomycetales</taxon>
        <taxon>Planctomycetaceae</taxon>
        <taxon>Gimesia</taxon>
    </lineage>
</organism>